<dbReference type="InterPro" id="IPR033455">
    <property type="entry name" value="AbiEi_3_N"/>
</dbReference>
<gene>
    <name evidence="2" type="ORF">HWQ56_22685</name>
</gene>
<dbReference type="InterPro" id="IPR021561">
    <property type="entry name" value="AbiEi_3"/>
</dbReference>
<dbReference type="Pfam" id="PF11459">
    <property type="entry name" value="AbiEi_3"/>
    <property type="match status" value="1"/>
</dbReference>
<dbReference type="RefSeq" id="WP_176571833.1">
    <property type="nucleotide sequence ID" value="NZ_CP056030.1"/>
</dbReference>
<dbReference type="EMBL" id="CP056030">
    <property type="protein sequence ID" value="QKZ06431.1"/>
    <property type="molecule type" value="Genomic_DNA"/>
</dbReference>
<keyword evidence="3" id="KW-1185">Reference proteome</keyword>
<evidence type="ECO:0000313" key="3">
    <source>
        <dbReference type="Proteomes" id="UP000509568"/>
    </source>
</evidence>
<sequence length="305" mass="34247">MAQDPAKTAFYKLSLLAQAVPDDLVLPREWLLQQGFTDDNLTGYVRSGYLSRVGRALYAKPQAGRSWLFGEKQKDEGALPTAIAPWKIALSSSLLTEPTPLAVAGYSALEVRNLAHFHSNQPLREIWVTGPKALPRWVAQMNSVDWRLIPAGKLFVDAAGMPTDQQLFNLDTDELDHTLQMRGFEAIGRDSNRSWIVASTPERALLEWASQLNTEADWRHFYEVMEGVPSLRPTLLRMLLARCKSVKAKRVFLWMGKQLDASWYHALKRDMSGIDLGKGKRQLIPGGALDTEYQITVVREISDGV</sequence>
<name>A0A7D5HZI2_9PSED</name>
<dbReference type="AlphaFoldDB" id="A0A7D5HZI2"/>
<reference evidence="2 3" key="1">
    <citation type="submission" date="2020-06" db="EMBL/GenBank/DDBJ databases">
        <title>Pseudomonas eucalypticola sp. nov., an endophyte of Eucalyptus dunnii leaves with biocontrol ability of eucalyptus leaf blight.</title>
        <authorList>
            <person name="Liu Y."/>
            <person name="Song Z."/>
            <person name="Zeng H."/>
            <person name="Lu M."/>
            <person name="Wang X."/>
            <person name="Lian X."/>
            <person name="Zhang Q."/>
        </authorList>
    </citation>
    <scope>NUCLEOTIDE SEQUENCE [LARGE SCALE GENOMIC DNA]</scope>
    <source>
        <strain evidence="2 3">NP-1</strain>
    </source>
</reference>
<proteinExistence type="predicted"/>
<dbReference type="Pfam" id="PF17194">
    <property type="entry name" value="AbiEi_3_N"/>
    <property type="match status" value="1"/>
</dbReference>
<evidence type="ECO:0000259" key="1">
    <source>
        <dbReference type="Pfam" id="PF17194"/>
    </source>
</evidence>
<organism evidence="2 3">
    <name type="scientific">Pseudomonas eucalypticola</name>
    <dbReference type="NCBI Taxonomy" id="2599595"/>
    <lineage>
        <taxon>Bacteria</taxon>
        <taxon>Pseudomonadati</taxon>
        <taxon>Pseudomonadota</taxon>
        <taxon>Gammaproteobacteria</taxon>
        <taxon>Pseudomonadales</taxon>
        <taxon>Pseudomonadaceae</taxon>
        <taxon>Pseudomonas</taxon>
    </lineage>
</organism>
<protein>
    <submittedName>
        <fullName evidence="2">Type IV toxin-antitoxin system AbiEi family antitoxin domain-containing protein</fullName>
    </submittedName>
</protein>
<accession>A0A7D5HZI2</accession>
<evidence type="ECO:0000313" key="2">
    <source>
        <dbReference type="EMBL" id="QKZ06431.1"/>
    </source>
</evidence>
<dbReference type="KEGG" id="pez:HWQ56_22685"/>
<feature type="domain" description="Transcriptional regulator AbiEi antitoxin N-terminal" evidence="1">
    <location>
        <begin position="12"/>
        <end position="116"/>
    </location>
</feature>
<dbReference type="Proteomes" id="UP000509568">
    <property type="component" value="Chromosome"/>
</dbReference>